<dbReference type="OMA" id="ACEAFYK"/>
<dbReference type="HOGENOM" id="CLU_013253_0_2_1"/>
<dbReference type="PROSITE" id="PS51767">
    <property type="entry name" value="PEPTIDASE_A1"/>
    <property type="match status" value="1"/>
</dbReference>
<organism evidence="3 4">
    <name type="scientific">Zymoseptoria tritici (strain CBS 115943 / IPO323)</name>
    <name type="common">Speckled leaf blotch fungus</name>
    <name type="synonym">Septoria tritici</name>
    <dbReference type="NCBI Taxonomy" id="336722"/>
    <lineage>
        <taxon>Eukaryota</taxon>
        <taxon>Fungi</taxon>
        <taxon>Dikarya</taxon>
        <taxon>Ascomycota</taxon>
        <taxon>Pezizomycotina</taxon>
        <taxon>Dothideomycetes</taxon>
        <taxon>Dothideomycetidae</taxon>
        <taxon>Mycosphaerellales</taxon>
        <taxon>Mycosphaerellaceae</taxon>
        <taxon>Zymoseptoria</taxon>
    </lineage>
</organism>
<evidence type="ECO:0000259" key="2">
    <source>
        <dbReference type="PROSITE" id="PS51767"/>
    </source>
</evidence>
<dbReference type="InterPro" id="IPR033121">
    <property type="entry name" value="PEPTIDASE_A1"/>
</dbReference>
<evidence type="ECO:0000256" key="1">
    <source>
        <dbReference type="ARBA" id="ARBA00007447"/>
    </source>
</evidence>
<protein>
    <recommendedName>
        <fullName evidence="2">Peptidase A1 domain-containing protein</fullName>
    </recommendedName>
</protein>
<dbReference type="InParanoid" id="F9X9X0"/>
<evidence type="ECO:0000313" key="3">
    <source>
        <dbReference type="EMBL" id="EGP87777.1"/>
    </source>
</evidence>
<gene>
    <name evidence="3" type="ORF">MYCGRDRAFT_92239</name>
</gene>
<keyword evidence="4" id="KW-1185">Reference proteome</keyword>
<dbReference type="PANTHER" id="PTHR47966">
    <property type="entry name" value="BETA-SITE APP-CLEAVING ENZYME, ISOFORM A-RELATED"/>
    <property type="match status" value="1"/>
</dbReference>
<name>F9X9X0_ZYMTI</name>
<dbReference type="PANTHER" id="PTHR47966:SF1">
    <property type="entry name" value="ASPARTYL PROTEINASE"/>
    <property type="match status" value="1"/>
</dbReference>
<comment type="similarity">
    <text evidence="1">Belongs to the peptidase A1 family.</text>
</comment>
<dbReference type="SUPFAM" id="SSF50630">
    <property type="entry name" value="Acid proteases"/>
    <property type="match status" value="1"/>
</dbReference>
<evidence type="ECO:0000313" key="4">
    <source>
        <dbReference type="Proteomes" id="UP000008062"/>
    </source>
</evidence>
<dbReference type="eggNOG" id="KOG1339">
    <property type="taxonomic scope" value="Eukaryota"/>
</dbReference>
<dbReference type="InterPro" id="IPR021109">
    <property type="entry name" value="Peptidase_aspartic_dom_sf"/>
</dbReference>
<dbReference type="AlphaFoldDB" id="F9X9X0"/>
<dbReference type="OrthoDB" id="2747330at2759"/>
<accession>F9X9X0</accession>
<dbReference type="Pfam" id="PF00026">
    <property type="entry name" value="Asp"/>
    <property type="match status" value="3"/>
</dbReference>
<dbReference type="GeneID" id="13397122"/>
<dbReference type="Proteomes" id="UP000008062">
    <property type="component" value="Chromosome 4"/>
</dbReference>
<dbReference type="EMBL" id="CM001199">
    <property type="protein sequence ID" value="EGP87777.1"/>
    <property type="molecule type" value="Genomic_DNA"/>
</dbReference>
<dbReference type="GO" id="GO:0006508">
    <property type="term" value="P:proteolysis"/>
    <property type="evidence" value="ECO:0007669"/>
    <property type="project" value="InterPro"/>
</dbReference>
<dbReference type="KEGG" id="ztr:MYCGRDRAFT_92239"/>
<sequence length="336" mass="35949">MSSLVRGDLVRQAHHKRSGIKSYVHALQKWNITPSLDGPYCRVNQIHQTGSQSILKQFGKSVGGKAKVKQHVLAKKDPTSGQTGDVPAEDIENNAEYLANVTIGTPGQTFALDLDTGSADLWYGDGSTASGDVGTDIVDLGGLKVQHQAIELAKTLSTQFASGPGDGLLGLAFGSINTVSPSPAQTVVENMITQSDIPKNTELFTTYLGSTPPGSSSDSSNGLEISRLRIRERTTLALVGDDLCEAVYGAIPRATKSSQQQGWVFPNSTDLSSLPAVRLAIGDTLFTINPEELPFQDLGDGTFYGGIQSRGDQTFDIYGDVFLRYYARSVQTSWTS</sequence>
<dbReference type="GO" id="GO:0004190">
    <property type="term" value="F:aspartic-type endopeptidase activity"/>
    <property type="evidence" value="ECO:0007669"/>
    <property type="project" value="InterPro"/>
</dbReference>
<feature type="domain" description="Peptidase A1" evidence="2">
    <location>
        <begin position="97"/>
        <end position="336"/>
    </location>
</feature>
<reference evidence="3 4" key="1">
    <citation type="journal article" date="2011" name="PLoS Genet.">
        <title>Finished genome of the fungal wheat pathogen Mycosphaerella graminicola reveals dispensome structure, chromosome plasticity, and stealth pathogenesis.</title>
        <authorList>
            <person name="Goodwin S.B."/>
            <person name="Ben M'barek S."/>
            <person name="Dhillon B."/>
            <person name="Wittenberg A.H.J."/>
            <person name="Crane C.F."/>
            <person name="Hane J.K."/>
            <person name="Foster A.J."/>
            <person name="Van der Lee T.A.J."/>
            <person name="Grimwood J."/>
            <person name="Aerts A."/>
            <person name="Antoniw J."/>
            <person name="Bailey A."/>
            <person name="Bluhm B."/>
            <person name="Bowler J."/>
            <person name="Bristow J."/>
            <person name="van der Burgt A."/>
            <person name="Canto-Canche B."/>
            <person name="Churchill A.C.L."/>
            <person name="Conde-Ferraez L."/>
            <person name="Cools H.J."/>
            <person name="Coutinho P.M."/>
            <person name="Csukai M."/>
            <person name="Dehal P."/>
            <person name="De Wit P."/>
            <person name="Donzelli B."/>
            <person name="van de Geest H.C."/>
            <person name="van Ham R.C.H.J."/>
            <person name="Hammond-Kosack K.E."/>
            <person name="Henrissat B."/>
            <person name="Kilian A."/>
            <person name="Kobayashi A.K."/>
            <person name="Koopmann E."/>
            <person name="Kourmpetis Y."/>
            <person name="Kuzniar A."/>
            <person name="Lindquist E."/>
            <person name="Lombard V."/>
            <person name="Maliepaard C."/>
            <person name="Martins N."/>
            <person name="Mehrabi R."/>
            <person name="Nap J.P.H."/>
            <person name="Ponomarenko A."/>
            <person name="Rudd J.J."/>
            <person name="Salamov A."/>
            <person name="Schmutz J."/>
            <person name="Schouten H.J."/>
            <person name="Shapiro H."/>
            <person name="Stergiopoulos I."/>
            <person name="Torriani S.F.F."/>
            <person name="Tu H."/>
            <person name="de Vries R.P."/>
            <person name="Waalwijk C."/>
            <person name="Ware S.B."/>
            <person name="Wiebenga A."/>
            <person name="Zwiers L.-H."/>
            <person name="Oliver R.P."/>
            <person name="Grigoriev I.V."/>
            <person name="Kema G.H.J."/>
        </authorList>
    </citation>
    <scope>NUCLEOTIDE SEQUENCE [LARGE SCALE GENOMIC DNA]</scope>
    <source>
        <strain evidence="4">CBS 115943 / IPO323</strain>
    </source>
</reference>
<dbReference type="PRINTS" id="PR00792">
    <property type="entry name" value="PEPSIN"/>
</dbReference>
<proteinExistence type="inferred from homology"/>
<dbReference type="RefSeq" id="XP_003852801.1">
    <property type="nucleotide sequence ID" value="XM_003852753.1"/>
</dbReference>
<dbReference type="Gene3D" id="2.40.70.10">
    <property type="entry name" value="Acid Proteases"/>
    <property type="match status" value="3"/>
</dbReference>
<dbReference type="InterPro" id="IPR001461">
    <property type="entry name" value="Aspartic_peptidase_A1"/>
</dbReference>